<evidence type="ECO:0000256" key="6">
    <source>
        <dbReference type="ARBA" id="ARBA00023136"/>
    </source>
</evidence>
<evidence type="ECO:0000313" key="10">
    <source>
        <dbReference type="Proteomes" id="UP001634393"/>
    </source>
</evidence>
<dbReference type="InterPro" id="IPR006702">
    <property type="entry name" value="CASP_dom"/>
</dbReference>
<protein>
    <recommendedName>
        <fullName evidence="7">CASP-like protein</fullName>
    </recommendedName>
</protein>
<evidence type="ECO:0000256" key="2">
    <source>
        <dbReference type="ARBA" id="ARBA00007651"/>
    </source>
</evidence>
<gene>
    <name evidence="9" type="ORF">ACJIZ3_014662</name>
</gene>
<dbReference type="PANTHER" id="PTHR36488">
    <property type="entry name" value="CASP-LIKE PROTEIN 1U1"/>
    <property type="match status" value="1"/>
</dbReference>
<organism evidence="9 10">
    <name type="scientific">Penstemon smallii</name>
    <dbReference type="NCBI Taxonomy" id="265156"/>
    <lineage>
        <taxon>Eukaryota</taxon>
        <taxon>Viridiplantae</taxon>
        <taxon>Streptophyta</taxon>
        <taxon>Embryophyta</taxon>
        <taxon>Tracheophyta</taxon>
        <taxon>Spermatophyta</taxon>
        <taxon>Magnoliopsida</taxon>
        <taxon>eudicotyledons</taxon>
        <taxon>Gunneridae</taxon>
        <taxon>Pentapetalae</taxon>
        <taxon>asterids</taxon>
        <taxon>lamiids</taxon>
        <taxon>Lamiales</taxon>
        <taxon>Plantaginaceae</taxon>
        <taxon>Cheloneae</taxon>
        <taxon>Penstemon</taxon>
    </lineage>
</organism>
<keyword evidence="6 7" id="KW-0472">Membrane</keyword>
<dbReference type="Pfam" id="PF04535">
    <property type="entry name" value="CASP_dom"/>
    <property type="match status" value="1"/>
</dbReference>
<dbReference type="PANTHER" id="PTHR36488:SF12">
    <property type="entry name" value="CASP-LIKE PROTEIN"/>
    <property type="match status" value="1"/>
</dbReference>
<evidence type="ECO:0000256" key="7">
    <source>
        <dbReference type="RuleBase" id="RU361233"/>
    </source>
</evidence>
<dbReference type="GO" id="GO:0005886">
    <property type="term" value="C:plasma membrane"/>
    <property type="evidence" value="ECO:0007669"/>
    <property type="project" value="UniProtKB-SubCell"/>
</dbReference>
<dbReference type="InterPro" id="IPR006459">
    <property type="entry name" value="CASP/CASPL"/>
</dbReference>
<dbReference type="InterPro" id="IPR044173">
    <property type="entry name" value="CASPL"/>
</dbReference>
<feature type="transmembrane region" description="Helical" evidence="7">
    <location>
        <begin position="32"/>
        <end position="50"/>
    </location>
</feature>
<proteinExistence type="inferred from homology"/>
<comment type="subunit">
    <text evidence="7">Homodimer and heterodimers.</text>
</comment>
<comment type="similarity">
    <text evidence="2 7">Belongs to the Casparian strip membrane proteins (CASP) family.</text>
</comment>
<keyword evidence="10" id="KW-1185">Reference proteome</keyword>
<feature type="transmembrane region" description="Helical" evidence="7">
    <location>
        <begin position="163"/>
        <end position="184"/>
    </location>
</feature>
<feature type="transmembrane region" description="Helical" evidence="7">
    <location>
        <begin position="112"/>
        <end position="136"/>
    </location>
</feature>
<keyword evidence="5 7" id="KW-1133">Transmembrane helix</keyword>
<evidence type="ECO:0000256" key="3">
    <source>
        <dbReference type="ARBA" id="ARBA00022475"/>
    </source>
</evidence>
<name>A0ABD3RKB3_9LAMI</name>
<feature type="domain" description="Casparian strip membrane protein" evidence="8">
    <location>
        <begin position="25"/>
        <end position="171"/>
    </location>
</feature>
<feature type="transmembrane region" description="Helical" evidence="7">
    <location>
        <begin position="74"/>
        <end position="100"/>
    </location>
</feature>
<reference evidence="9 10" key="1">
    <citation type="submission" date="2024-12" db="EMBL/GenBank/DDBJ databases">
        <title>The unique morphological basis and parallel evolutionary history of personate flowers in Penstemon.</title>
        <authorList>
            <person name="Depatie T.H."/>
            <person name="Wessinger C.A."/>
        </authorList>
    </citation>
    <scope>NUCLEOTIDE SEQUENCE [LARGE SCALE GENOMIC DNA]</scope>
    <source>
        <strain evidence="9">WTNN_2</strain>
        <tissue evidence="9">Leaf</tissue>
    </source>
</reference>
<evidence type="ECO:0000256" key="1">
    <source>
        <dbReference type="ARBA" id="ARBA00004651"/>
    </source>
</evidence>
<evidence type="ECO:0000256" key="4">
    <source>
        <dbReference type="ARBA" id="ARBA00022692"/>
    </source>
</evidence>
<comment type="subcellular location">
    <subcellularLocation>
        <location evidence="1 7">Cell membrane</location>
        <topology evidence="1 7">Multi-pass membrane protein</topology>
    </subcellularLocation>
</comment>
<dbReference type="AlphaFoldDB" id="A0ABD3RKB3"/>
<evidence type="ECO:0000259" key="8">
    <source>
        <dbReference type="Pfam" id="PF04535"/>
    </source>
</evidence>
<evidence type="ECO:0000256" key="5">
    <source>
        <dbReference type="ARBA" id="ARBA00022989"/>
    </source>
</evidence>
<evidence type="ECO:0000313" key="9">
    <source>
        <dbReference type="EMBL" id="KAL3813394.1"/>
    </source>
</evidence>
<keyword evidence="4 7" id="KW-0812">Transmembrane</keyword>
<dbReference type="EMBL" id="JBJXBP010000008">
    <property type="protein sequence ID" value="KAL3813394.1"/>
    <property type="molecule type" value="Genomic_DNA"/>
</dbReference>
<sequence>MKESAQEAGEVQPNVDEAPKAAPNRGISILDFILRIVAIISTFASAIAMGKSNNKLPFFTRSISRGEYQDLPTFMFFVVANSITSAYLVLSLALSIFHILKSGAKVTRTVLITLDMIILSLLMSGASAAAAIVHLAHKGNVRANWFAICQEFNSFCVRVSGSLVGSFIGILVLMLLILFSAIALSRQ</sequence>
<dbReference type="Proteomes" id="UP001634393">
    <property type="component" value="Unassembled WGS sequence"/>
</dbReference>
<dbReference type="NCBIfam" id="TIGR01569">
    <property type="entry name" value="A_tha_TIGR01569"/>
    <property type="match status" value="1"/>
</dbReference>
<keyword evidence="3 7" id="KW-1003">Cell membrane</keyword>
<comment type="caution">
    <text evidence="9">The sequence shown here is derived from an EMBL/GenBank/DDBJ whole genome shotgun (WGS) entry which is preliminary data.</text>
</comment>
<accession>A0ABD3RKB3</accession>